<keyword evidence="8" id="KW-1185">Reference proteome</keyword>
<keyword evidence="5" id="KW-0472">Membrane</keyword>
<proteinExistence type="inferred from homology"/>
<comment type="similarity">
    <text evidence="2 4">Belongs to the peptidase S8 family.</text>
</comment>
<sequence length="256" mass="28250">MIYRSMASESDEVIQLLVTMLLFGWFSLSNLYYVYVNSATTTLDRCTYIVHMDKSVMPRALSTHQHCFSALLSLQEVEILKRSTGFLSEDCLDRDNYIATIATTHTSEFLSLNSASGLWPASRHGEDVVIGVLDSGIWPESSSFKDHGMATSDAPTKWKGKCDGGQDFNSSLCNSKLMGVWYFHEGLKSKINPRFNDSARDITGHETHCSSIAAGNYVSSASYFGYALGTAKGVAPRARLAVYKVLWTAEHLNNGA</sequence>
<name>A0AA88A8P0_FICCA</name>
<dbReference type="Gene3D" id="3.40.50.200">
    <property type="entry name" value="Peptidase S8/S53 domain"/>
    <property type="match status" value="1"/>
</dbReference>
<dbReference type="InterPro" id="IPR000209">
    <property type="entry name" value="Peptidase_S8/S53_dom"/>
</dbReference>
<evidence type="ECO:0000256" key="1">
    <source>
        <dbReference type="ARBA" id="ARBA00004613"/>
    </source>
</evidence>
<evidence type="ECO:0000313" key="7">
    <source>
        <dbReference type="EMBL" id="GMN36126.1"/>
    </source>
</evidence>
<comment type="subcellular location">
    <subcellularLocation>
        <location evidence="1">Secreted</location>
    </subcellularLocation>
</comment>
<dbReference type="InterPro" id="IPR045051">
    <property type="entry name" value="SBT"/>
</dbReference>
<dbReference type="Pfam" id="PF00082">
    <property type="entry name" value="Peptidase_S8"/>
    <property type="match status" value="1"/>
</dbReference>
<evidence type="ECO:0000256" key="3">
    <source>
        <dbReference type="ARBA" id="ARBA00022729"/>
    </source>
</evidence>
<comment type="caution">
    <text evidence="7">The sequence shown here is derived from an EMBL/GenBank/DDBJ whole genome shotgun (WGS) entry which is preliminary data.</text>
</comment>
<dbReference type="EMBL" id="BTGU01000006">
    <property type="protein sequence ID" value="GMN36126.1"/>
    <property type="molecule type" value="Genomic_DNA"/>
</dbReference>
<keyword evidence="3" id="KW-0732">Signal</keyword>
<keyword evidence="5" id="KW-1133">Transmembrane helix</keyword>
<evidence type="ECO:0000259" key="6">
    <source>
        <dbReference type="Pfam" id="PF00082"/>
    </source>
</evidence>
<comment type="caution">
    <text evidence="4">Lacks conserved residue(s) required for the propagation of feature annotation.</text>
</comment>
<organism evidence="7 8">
    <name type="scientific">Ficus carica</name>
    <name type="common">Common fig</name>
    <dbReference type="NCBI Taxonomy" id="3494"/>
    <lineage>
        <taxon>Eukaryota</taxon>
        <taxon>Viridiplantae</taxon>
        <taxon>Streptophyta</taxon>
        <taxon>Embryophyta</taxon>
        <taxon>Tracheophyta</taxon>
        <taxon>Spermatophyta</taxon>
        <taxon>Magnoliopsida</taxon>
        <taxon>eudicotyledons</taxon>
        <taxon>Gunneridae</taxon>
        <taxon>Pentapetalae</taxon>
        <taxon>rosids</taxon>
        <taxon>fabids</taxon>
        <taxon>Rosales</taxon>
        <taxon>Moraceae</taxon>
        <taxon>Ficeae</taxon>
        <taxon>Ficus</taxon>
    </lineage>
</organism>
<gene>
    <name evidence="7" type="ORF">TIFTF001_005776</name>
</gene>
<dbReference type="GO" id="GO:0004252">
    <property type="term" value="F:serine-type endopeptidase activity"/>
    <property type="evidence" value="ECO:0007669"/>
    <property type="project" value="InterPro"/>
</dbReference>
<feature type="transmembrane region" description="Helical" evidence="5">
    <location>
        <begin position="12"/>
        <end position="35"/>
    </location>
</feature>
<reference evidence="7" key="1">
    <citation type="submission" date="2023-07" db="EMBL/GenBank/DDBJ databases">
        <title>draft genome sequence of fig (Ficus carica).</title>
        <authorList>
            <person name="Takahashi T."/>
            <person name="Nishimura K."/>
        </authorList>
    </citation>
    <scope>NUCLEOTIDE SEQUENCE</scope>
</reference>
<keyword evidence="5" id="KW-0812">Transmembrane</keyword>
<dbReference type="AlphaFoldDB" id="A0AA88A8P0"/>
<dbReference type="PANTHER" id="PTHR10795">
    <property type="entry name" value="PROPROTEIN CONVERTASE SUBTILISIN/KEXIN"/>
    <property type="match status" value="1"/>
</dbReference>
<dbReference type="SUPFAM" id="SSF52743">
    <property type="entry name" value="Subtilisin-like"/>
    <property type="match status" value="1"/>
</dbReference>
<evidence type="ECO:0000256" key="2">
    <source>
        <dbReference type="ARBA" id="ARBA00011073"/>
    </source>
</evidence>
<dbReference type="Proteomes" id="UP001187192">
    <property type="component" value="Unassembled WGS sequence"/>
</dbReference>
<protein>
    <recommendedName>
        <fullName evidence="6">Peptidase S8/S53 domain-containing protein</fullName>
    </recommendedName>
</protein>
<dbReference type="GO" id="GO:0006508">
    <property type="term" value="P:proteolysis"/>
    <property type="evidence" value="ECO:0007669"/>
    <property type="project" value="InterPro"/>
</dbReference>
<evidence type="ECO:0000256" key="5">
    <source>
        <dbReference type="SAM" id="Phobius"/>
    </source>
</evidence>
<dbReference type="PROSITE" id="PS51892">
    <property type="entry name" value="SUBTILASE"/>
    <property type="match status" value="1"/>
</dbReference>
<feature type="domain" description="Peptidase S8/S53" evidence="6">
    <location>
        <begin position="125"/>
        <end position="247"/>
    </location>
</feature>
<dbReference type="InterPro" id="IPR036852">
    <property type="entry name" value="Peptidase_S8/S53_dom_sf"/>
</dbReference>
<evidence type="ECO:0000256" key="4">
    <source>
        <dbReference type="PROSITE-ProRule" id="PRU01240"/>
    </source>
</evidence>
<evidence type="ECO:0000313" key="8">
    <source>
        <dbReference type="Proteomes" id="UP001187192"/>
    </source>
</evidence>
<accession>A0AA88A8P0</accession>
<dbReference type="GO" id="GO:0005576">
    <property type="term" value="C:extracellular region"/>
    <property type="evidence" value="ECO:0007669"/>
    <property type="project" value="UniProtKB-SubCell"/>
</dbReference>